<comment type="caution">
    <text evidence="5">The sequence shown here is derived from an EMBL/GenBank/DDBJ whole genome shotgun (WGS) entry which is preliminary data.</text>
</comment>
<reference evidence="5 6" key="1">
    <citation type="submission" date="2018-06" db="EMBL/GenBank/DDBJ databases">
        <title>Freshwater and sediment microbial communities from various areas in North America, analyzing microbe dynamics in response to fracking.</title>
        <authorList>
            <person name="Lamendella R."/>
        </authorList>
    </citation>
    <scope>NUCLEOTIDE SEQUENCE [LARGE SCALE GENOMIC DNA]</scope>
    <source>
        <strain evidence="5 6">3b_TX</strain>
    </source>
</reference>
<protein>
    <submittedName>
        <fullName evidence="5">Flavin reductase (DIM6/NTAB) family NADH-FMN oxidoreductase RutF</fullName>
    </submittedName>
</protein>
<evidence type="ECO:0000256" key="1">
    <source>
        <dbReference type="ARBA" id="ARBA00001917"/>
    </source>
</evidence>
<proteinExistence type="inferred from homology"/>
<name>A0A366IK95_9MICO</name>
<gene>
    <name evidence="5" type="ORF">DFO65_103144</name>
</gene>
<dbReference type="PANTHER" id="PTHR43567:SF1">
    <property type="entry name" value="FLAVOREDOXIN"/>
    <property type="match status" value="1"/>
</dbReference>
<dbReference type="SUPFAM" id="SSF50475">
    <property type="entry name" value="FMN-binding split barrel"/>
    <property type="match status" value="1"/>
</dbReference>
<keyword evidence="2" id="KW-0285">Flavoprotein</keyword>
<keyword evidence="6" id="KW-1185">Reference proteome</keyword>
<dbReference type="Gene3D" id="2.30.110.10">
    <property type="entry name" value="Electron Transport, Fmn-binding Protein, Chain A"/>
    <property type="match status" value="1"/>
</dbReference>
<evidence type="ECO:0000259" key="4">
    <source>
        <dbReference type="Pfam" id="PF01613"/>
    </source>
</evidence>
<sequence length="200" mass="21980">MKTTTISPSVYYFGTPVALITTLTTADGSTNITPISSAWALDGTYVLGIGRDSQAVRNLHQCPELVINLPDASQVEAIEAIAPTTGSPDIPVHKVGRYRHEPDKWRLGGFSARRSDLVRPDRIAQCPVQIEARVSRFTPLDDGDDVVIAHAQVVRTHAHAHLVLPGSSHIDLETWRPVYSTFRHYFSQGEAVGVNFRAEQ</sequence>
<dbReference type="InterPro" id="IPR052174">
    <property type="entry name" value="Flavoredoxin"/>
</dbReference>
<evidence type="ECO:0000256" key="3">
    <source>
        <dbReference type="ARBA" id="ARBA00038054"/>
    </source>
</evidence>
<dbReference type="GO" id="GO:0010181">
    <property type="term" value="F:FMN binding"/>
    <property type="evidence" value="ECO:0007669"/>
    <property type="project" value="InterPro"/>
</dbReference>
<dbReference type="RefSeq" id="WP_113903338.1">
    <property type="nucleotide sequence ID" value="NZ_QNSB01000003.1"/>
</dbReference>
<feature type="domain" description="Flavin reductase like" evidence="4">
    <location>
        <begin position="12"/>
        <end position="161"/>
    </location>
</feature>
<dbReference type="Proteomes" id="UP000253509">
    <property type="component" value="Unassembled WGS sequence"/>
</dbReference>
<comment type="similarity">
    <text evidence="3">Belongs to the flavoredoxin family.</text>
</comment>
<evidence type="ECO:0000313" key="5">
    <source>
        <dbReference type="EMBL" id="RBP72853.1"/>
    </source>
</evidence>
<dbReference type="InterPro" id="IPR012349">
    <property type="entry name" value="Split_barrel_FMN-bd"/>
</dbReference>
<organism evidence="5 6">
    <name type="scientific">Brevibacterium celere</name>
    <dbReference type="NCBI Taxonomy" id="225845"/>
    <lineage>
        <taxon>Bacteria</taxon>
        <taxon>Bacillati</taxon>
        <taxon>Actinomycetota</taxon>
        <taxon>Actinomycetes</taxon>
        <taxon>Micrococcales</taxon>
        <taxon>Brevibacteriaceae</taxon>
        <taxon>Brevibacterium</taxon>
    </lineage>
</organism>
<evidence type="ECO:0000313" key="6">
    <source>
        <dbReference type="Proteomes" id="UP000253509"/>
    </source>
</evidence>
<dbReference type="InterPro" id="IPR002563">
    <property type="entry name" value="Flavin_Rdtase-like_dom"/>
</dbReference>
<evidence type="ECO:0000256" key="2">
    <source>
        <dbReference type="ARBA" id="ARBA00022630"/>
    </source>
</evidence>
<dbReference type="GO" id="GO:0016646">
    <property type="term" value="F:oxidoreductase activity, acting on the CH-NH group of donors, NAD or NADP as acceptor"/>
    <property type="evidence" value="ECO:0007669"/>
    <property type="project" value="UniProtKB-ARBA"/>
</dbReference>
<dbReference type="PANTHER" id="PTHR43567">
    <property type="entry name" value="FLAVOREDOXIN-RELATED-RELATED"/>
    <property type="match status" value="1"/>
</dbReference>
<comment type="cofactor">
    <cofactor evidence="1">
        <name>FMN</name>
        <dbReference type="ChEBI" id="CHEBI:58210"/>
    </cofactor>
</comment>
<dbReference type="AlphaFoldDB" id="A0A366IK95"/>
<dbReference type="Pfam" id="PF01613">
    <property type="entry name" value="Flavin_Reduct"/>
    <property type="match status" value="1"/>
</dbReference>
<dbReference type="EMBL" id="QNSB01000003">
    <property type="protein sequence ID" value="RBP72853.1"/>
    <property type="molecule type" value="Genomic_DNA"/>
</dbReference>
<accession>A0A366IK95</accession>